<keyword evidence="2" id="KW-1185">Reference proteome</keyword>
<dbReference type="Gene3D" id="2.60.120.200">
    <property type="match status" value="1"/>
</dbReference>
<dbReference type="PATRIC" id="fig|1434108.4.peg.4464"/>
<dbReference type="InterPro" id="IPR013320">
    <property type="entry name" value="ConA-like_dom_sf"/>
</dbReference>
<protein>
    <recommendedName>
        <fullName evidence="3">LamG-like jellyroll fold domain-containing protein</fullName>
    </recommendedName>
</protein>
<sequence length="815" mass="90038">MENIFKVLFGLLLLSMLAFPGAAAPVTNGLVASYNGNITGNVLLDESGNYNDGYLKNAVQGTLLSTGADYVSFSGSNSQANILNNASTNITSEISVEFIGSINEFSSYGAIVSKYSDENGTGWYLSCRSDPSLQKIVFGMFDTNGVLHHCRSDIYLEAGQVYDIVVTYDGNIVHVYVNGVDSSADESPVWAVPMSGNNYNTSIAYAENGLNYLNCSMLAFRLYDRALTLSEVQQNHQNDKWKYVPDISSEIIDLKKKAYGDGGLPRYMGSHAMSQSVSGVSVVDSNLSSLGSVSMPYYQDNGGAETDYNLLNSSISGVKWKNYYAPGSSALLSFFGDNRTRLENLSLLNNSLHLSNSVTYTEDTLVTKEAVPVIGNAFQFYGDGLNTISENAVQGYTVQAYTDNGEIQNDCIFNSSGNPIYNYYQNRTAGTTRNNSVDLLLSSPQLTPMPCPSGYLGSLSFAIHADAQDPDSLKTMMYGTNDIIEPEDSTQGYIGHELMCTWSAFAASSGGAGVGFDNVSFKATLDDMYAHGFEIVPHNVIGWAGEGNPTRDTTGYYLPWYASNYTSRNWIDHGLNGGNRNTGLKSLGLDKDSSQYYIGDLLREHEVQYAWAYQDQYGSPERGLSTSRIQSLGLPYDIVWTNTNFTWDDGTPMYEWTSTWAPDKTALNYFNNTALQNMIDSYGVCFWHDYTAYNGEAFEDYYYYKDNHTINEAYDNLLLNMSEQKKAGRLWNPTVSQYIDYWRAACNVECKCTGQDTYTLINHNSETVSGYAMRVTGSYSVKLDGNDLDTKMNGNDTVFWMNLSPGTHLLTIVRA</sequence>
<keyword evidence="1" id="KW-0614">Plasmid</keyword>
<dbReference type="KEGG" id="mby:MSBRM_0021"/>
<organism evidence="1 2">
    <name type="scientific">Methanosarcina barkeri MS</name>
    <dbReference type="NCBI Taxonomy" id="1434108"/>
    <lineage>
        <taxon>Archaea</taxon>
        <taxon>Methanobacteriati</taxon>
        <taxon>Methanobacteriota</taxon>
        <taxon>Stenosarchaea group</taxon>
        <taxon>Methanomicrobia</taxon>
        <taxon>Methanosarcinales</taxon>
        <taxon>Methanosarcinaceae</taxon>
        <taxon>Methanosarcina</taxon>
    </lineage>
</organism>
<proteinExistence type="predicted"/>
<dbReference type="RefSeq" id="WP_048153981.1">
    <property type="nucleotide sequence ID" value="NZ_CP009527.1"/>
</dbReference>
<dbReference type="GeneID" id="24843167"/>
<dbReference type="EMBL" id="CP009527">
    <property type="protein sequence ID" value="AKB53019.1"/>
    <property type="molecule type" value="Genomic_DNA"/>
</dbReference>
<geneLocation type="plasmid" evidence="2"/>
<evidence type="ECO:0000313" key="1">
    <source>
        <dbReference type="EMBL" id="AKB53019.1"/>
    </source>
</evidence>
<name>A0A0E3QRB8_METBA</name>
<gene>
    <name evidence="1" type="ORF">MSBRM_0021</name>
</gene>
<dbReference type="AlphaFoldDB" id="A0A0E3QRB8"/>
<evidence type="ECO:0008006" key="3">
    <source>
        <dbReference type="Google" id="ProtNLM"/>
    </source>
</evidence>
<dbReference type="SUPFAM" id="SSF49899">
    <property type="entry name" value="Concanavalin A-like lectins/glucanases"/>
    <property type="match status" value="1"/>
</dbReference>
<reference evidence="1 2" key="1">
    <citation type="submission" date="2014-07" db="EMBL/GenBank/DDBJ databases">
        <title>Methanogenic archaea and the global carbon cycle.</title>
        <authorList>
            <person name="Henriksen J.R."/>
            <person name="Luke J."/>
            <person name="Reinhart S."/>
            <person name="Benedict M.N."/>
            <person name="Youngblut N.D."/>
            <person name="Metcalf M.E."/>
            <person name="Whitaker R.J."/>
            <person name="Metcalf W.W."/>
        </authorList>
    </citation>
    <scope>NUCLEOTIDE SEQUENCE [LARGE SCALE GENOMIC DNA]</scope>
    <source>
        <strain evidence="1 2">MS</strain>
        <plasmid evidence="2">Plasmid</plasmid>
    </source>
</reference>
<dbReference type="HOGENOM" id="CLU_348730_0_0_2"/>
<evidence type="ECO:0000313" key="2">
    <source>
        <dbReference type="Proteomes" id="UP000033033"/>
    </source>
</evidence>
<dbReference type="Proteomes" id="UP000033033">
    <property type="component" value="Plasmid unnamed"/>
</dbReference>
<dbReference type="Pfam" id="PF13385">
    <property type="entry name" value="Laminin_G_3"/>
    <property type="match status" value="1"/>
</dbReference>
<accession>A0A0E3QRB8</accession>